<dbReference type="EMBL" id="DACSWI010000006">
    <property type="protein sequence ID" value="HAT3809499.1"/>
    <property type="molecule type" value="Genomic_DNA"/>
</dbReference>
<keyword evidence="1" id="KW-0472">Membrane</keyword>
<name>A0AAN5S0B5_MORMO</name>
<proteinExistence type="predicted"/>
<accession>A0AAN5S0B5</accession>
<dbReference type="InterPro" id="IPR010665">
    <property type="entry name" value="DUF1240"/>
</dbReference>
<keyword evidence="1" id="KW-1133">Transmembrane helix</keyword>
<protein>
    <submittedName>
        <fullName evidence="2">DUF1240 domain-containing protein</fullName>
    </submittedName>
</protein>
<evidence type="ECO:0000313" key="3">
    <source>
        <dbReference type="Proteomes" id="UP000865968"/>
    </source>
</evidence>
<organism evidence="2 3">
    <name type="scientific">Morganella morganii</name>
    <name type="common">Proteus morganii</name>
    <dbReference type="NCBI Taxonomy" id="582"/>
    <lineage>
        <taxon>Bacteria</taxon>
        <taxon>Pseudomonadati</taxon>
        <taxon>Pseudomonadota</taxon>
        <taxon>Gammaproteobacteria</taxon>
        <taxon>Enterobacterales</taxon>
        <taxon>Morganellaceae</taxon>
        <taxon>Morganella</taxon>
    </lineage>
</organism>
<dbReference type="Proteomes" id="UP000865968">
    <property type="component" value="Unassembled WGS sequence"/>
</dbReference>
<reference evidence="2" key="1">
    <citation type="journal article" date="2018" name="Genome Biol.">
        <title>SKESA: strategic k-mer extension for scrupulous assemblies.</title>
        <authorList>
            <person name="Souvorov A."/>
            <person name="Agarwala R."/>
            <person name="Lipman D.J."/>
        </authorList>
    </citation>
    <scope>NUCLEOTIDE SEQUENCE</scope>
    <source>
        <strain evidence="2">Morganella morganii ARLG-3209</strain>
    </source>
</reference>
<gene>
    <name evidence="2" type="ORF">I8608_002363</name>
</gene>
<comment type="caution">
    <text evidence="2">The sequence shown here is derived from an EMBL/GenBank/DDBJ whole genome shotgun (WGS) entry which is preliminary data.</text>
</comment>
<feature type="transmembrane region" description="Helical" evidence="1">
    <location>
        <begin position="44"/>
        <end position="67"/>
    </location>
</feature>
<feature type="transmembrane region" description="Helical" evidence="1">
    <location>
        <begin position="7"/>
        <end position="32"/>
    </location>
</feature>
<dbReference type="AlphaFoldDB" id="A0AAN5S0B5"/>
<feature type="transmembrane region" description="Helical" evidence="1">
    <location>
        <begin position="88"/>
        <end position="110"/>
    </location>
</feature>
<keyword evidence="1" id="KW-0812">Transmembrane</keyword>
<dbReference type="Pfam" id="PF06836">
    <property type="entry name" value="DUF1240"/>
    <property type="match status" value="1"/>
</dbReference>
<evidence type="ECO:0000313" key="2">
    <source>
        <dbReference type="EMBL" id="HAT3809499.1"/>
    </source>
</evidence>
<evidence type="ECO:0000256" key="1">
    <source>
        <dbReference type="SAM" id="Phobius"/>
    </source>
</evidence>
<reference evidence="2" key="2">
    <citation type="submission" date="2020-10" db="EMBL/GenBank/DDBJ databases">
        <authorList>
            <consortium name="NCBI Pathogen Detection Project"/>
        </authorList>
    </citation>
    <scope>NUCLEOTIDE SEQUENCE</scope>
    <source>
        <strain evidence="2">Morganella morganii ARLG-3209</strain>
    </source>
</reference>
<sequence>MPAWGKAIASVFFFILSAAVGMLVFSYIISLYNMTDIIVFSGPIVIVAITTPLLLYVMLVSTVEFSLGKKSILFIFLMKYNKLIMRCLLYLGIAGLFISFPVSFAVNIYLLDKGYETCGKISWMSPTTYVKDLSLCDR</sequence>